<feature type="domain" description="Methylase-associated X1" evidence="1">
    <location>
        <begin position="62"/>
        <end position="192"/>
    </location>
</feature>
<dbReference type="Proteomes" id="UP001499882">
    <property type="component" value="Unassembled WGS sequence"/>
</dbReference>
<evidence type="ECO:0000313" key="2">
    <source>
        <dbReference type="EMBL" id="GAA4747915.1"/>
    </source>
</evidence>
<dbReference type="Pfam" id="PF20296">
    <property type="entry name" value="MTaX1"/>
    <property type="match status" value="1"/>
</dbReference>
<dbReference type="RefSeq" id="WP_345528309.1">
    <property type="nucleotide sequence ID" value="NZ_BAABKN010000023.1"/>
</dbReference>
<gene>
    <name evidence="2" type="ORF">GCM10023350_36040</name>
</gene>
<accession>A0ABP8Z6I4</accession>
<proteinExistence type="predicted"/>
<sequence>MNEHLVAGRDVGEVYRVSGRRDLHTFLLNAVSSSGGRVLYASDASRAPVYLGIQASSDERIGVLVYPFRITRNTIRNRPADEVRGQLRYGSEDSWERPHPVARDIAGVDVSLIVGIDLEDEVFVGLDAQLWDPLPMGISFYAKASEIELARTQSWHVWEKINRSGTRRRAPRSPSSLETVVAFQPHRFIDYLRLERRAASLRLDPALRFSAAEAMLHQAPDEPARRHVLEEQFALTSEQILDIIGGRNRLSVAVRGGVAEHHLERRLREDPGIAEVRRLDVDAMHDFDVTTVAGEVVRVECKNASPKLNAAGQFRVEVQKTRSSKSDPASRFYPVDAFDVVAACVFSATGRWDFWFGRTAGLPRHSTFSDRLTPIQVVDSAWTSSLDPGASVSGREHRSGTRTDVVFSVTTADVVDPMLEEAAAEPSHESVSPPGTR</sequence>
<evidence type="ECO:0000313" key="3">
    <source>
        <dbReference type="Proteomes" id="UP001499882"/>
    </source>
</evidence>
<reference evidence="3" key="1">
    <citation type="journal article" date="2019" name="Int. J. Syst. Evol. Microbiol.">
        <title>The Global Catalogue of Microorganisms (GCM) 10K type strain sequencing project: providing services to taxonomists for standard genome sequencing and annotation.</title>
        <authorList>
            <consortium name="The Broad Institute Genomics Platform"/>
            <consortium name="The Broad Institute Genome Sequencing Center for Infectious Disease"/>
            <person name="Wu L."/>
            <person name="Ma J."/>
        </authorList>
    </citation>
    <scope>NUCLEOTIDE SEQUENCE [LARGE SCALE GENOMIC DNA]</scope>
    <source>
        <strain evidence="3">JCM 18532</strain>
    </source>
</reference>
<dbReference type="InterPro" id="IPR046894">
    <property type="entry name" value="MTaX1"/>
</dbReference>
<keyword evidence="3" id="KW-1185">Reference proteome</keyword>
<evidence type="ECO:0000259" key="1">
    <source>
        <dbReference type="Pfam" id="PF20296"/>
    </source>
</evidence>
<protein>
    <recommendedName>
        <fullName evidence="1">Methylase-associated X1 domain-containing protein</fullName>
    </recommendedName>
</protein>
<comment type="caution">
    <text evidence="2">The sequence shown here is derived from an EMBL/GenBank/DDBJ whole genome shotgun (WGS) entry which is preliminary data.</text>
</comment>
<organism evidence="2 3">
    <name type="scientific">Nocardioides endophyticus</name>
    <dbReference type="NCBI Taxonomy" id="1353775"/>
    <lineage>
        <taxon>Bacteria</taxon>
        <taxon>Bacillati</taxon>
        <taxon>Actinomycetota</taxon>
        <taxon>Actinomycetes</taxon>
        <taxon>Propionibacteriales</taxon>
        <taxon>Nocardioidaceae</taxon>
        <taxon>Nocardioides</taxon>
    </lineage>
</organism>
<name>A0ABP8Z6I4_9ACTN</name>
<dbReference type="EMBL" id="BAABKN010000023">
    <property type="protein sequence ID" value="GAA4747915.1"/>
    <property type="molecule type" value="Genomic_DNA"/>
</dbReference>